<dbReference type="EMBL" id="JH159157">
    <property type="protein sequence ID" value="EGZ11760.1"/>
    <property type="molecule type" value="Genomic_DNA"/>
</dbReference>
<dbReference type="SMR" id="G4ZWY9"/>
<gene>
    <name evidence="2" type="ORF">PHYSODRAFT_303692</name>
</gene>
<feature type="domain" description="AB hydrolase-1" evidence="1">
    <location>
        <begin position="156"/>
        <end position="259"/>
    </location>
</feature>
<dbReference type="GO" id="GO:0007017">
    <property type="term" value="P:microtubule-based process"/>
    <property type="evidence" value="ECO:0007669"/>
    <property type="project" value="InterPro"/>
</dbReference>
<sequence>MAGKSNDKFYKTVVFAEDMTDAMLDKALSTARDAFQLQVTSEKTFSTIAEFVRRNMEKEYGRGWNCVVGSSFGAYVTHEIKTYVYFSVASGVAPAGFRSLQLPVGASGASLSAVAPTSVGPEQQPLLCLPTAFGSVARDFRLQFASAQLTRSFALFGVDPRLPEREFGGRRLERDAEEVLRAADALELEQFSLLGCSHGANVSAVLAATYPERVSRLVLINGNAFVSDEDLEDMEEHEDVNSWPQEMREAAEAKYGADLQEKWAETVEALRQVEREDGGDLYCGQLPYIKCKTLVVSGAQDTFVPPFHSEYLSERIMHSRLEVMSEGGNDLVRSEAERFNALLESFLLEPDDKLTQSREFVAVPSKA</sequence>
<dbReference type="OMA" id="YTIICID"/>
<dbReference type="RefSeq" id="XP_009532093.1">
    <property type="nucleotide sequence ID" value="XM_009533798.1"/>
</dbReference>
<protein>
    <recommendedName>
        <fullName evidence="1">AB hydrolase-1 domain-containing protein</fullName>
    </recommendedName>
</protein>
<dbReference type="SMART" id="SM01375">
    <property type="entry name" value="Dynein_light"/>
    <property type="match status" value="1"/>
</dbReference>
<dbReference type="Proteomes" id="UP000002640">
    <property type="component" value="Unassembled WGS sequence"/>
</dbReference>
<dbReference type="InterPro" id="IPR000073">
    <property type="entry name" value="AB_hydrolase_1"/>
</dbReference>
<dbReference type="GO" id="GO:0030286">
    <property type="term" value="C:dynein complex"/>
    <property type="evidence" value="ECO:0007669"/>
    <property type="project" value="InterPro"/>
</dbReference>
<dbReference type="GO" id="GO:0017171">
    <property type="term" value="F:serine hydrolase activity"/>
    <property type="evidence" value="ECO:0007669"/>
    <property type="project" value="TreeGrafter"/>
</dbReference>
<dbReference type="InterPro" id="IPR029058">
    <property type="entry name" value="AB_hydrolase_fold"/>
</dbReference>
<dbReference type="Pfam" id="PF00561">
    <property type="entry name" value="Abhydrolase_1"/>
    <property type="match status" value="1"/>
</dbReference>
<dbReference type="PANTHER" id="PTHR46331:SF2">
    <property type="entry name" value="VALACYCLOVIR HYDROLASE"/>
    <property type="match status" value="1"/>
</dbReference>
<dbReference type="Gene3D" id="3.30.740.10">
    <property type="entry name" value="Protein Inhibitor Of Neuronal Nitric Oxide Synthase"/>
    <property type="match status" value="1"/>
</dbReference>
<dbReference type="SUPFAM" id="SSF53474">
    <property type="entry name" value="alpha/beta-Hydrolases"/>
    <property type="match status" value="1"/>
</dbReference>
<dbReference type="InterPro" id="IPR037177">
    <property type="entry name" value="DLC_sf"/>
</dbReference>
<keyword evidence="3" id="KW-1185">Reference proteome</keyword>
<evidence type="ECO:0000313" key="3">
    <source>
        <dbReference type="Proteomes" id="UP000002640"/>
    </source>
</evidence>
<organism evidence="2 3">
    <name type="scientific">Phytophthora sojae (strain P6497)</name>
    <name type="common">Soybean stem and root rot agent</name>
    <name type="synonym">Phytophthora megasperma f. sp. glycines</name>
    <dbReference type="NCBI Taxonomy" id="1094619"/>
    <lineage>
        <taxon>Eukaryota</taxon>
        <taxon>Sar</taxon>
        <taxon>Stramenopiles</taxon>
        <taxon>Oomycota</taxon>
        <taxon>Peronosporomycetes</taxon>
        <taxon>Peronosporales</taxon>
        <taxon>Peronosporaceae</taxon>
        <taxon>Phytophthora</taxon>
    </lineage>
</organism>
<name>G4ZWY9_PHYSP</name>
<proteinExistence type="predicted"/>
<dbReference type="Gene3D" id="3.40.50.1820">
    <property type="entry name" value="alpha/beta hydrolase"/>
    <property type="match status" value="1"/>
</dbReference>
<dbReference type="GeneID" id="20642314"/>
<dbReference type="ESTHER" id="physp-g4zwy9">
    <property type="family name" value="Valacyclovir-hydrolase"/>
</dbReference>
<dbReference type="Pfam" id="PF01221">
    <property type="entry name" value="Dynein_light"/>
    <property type="match status" value="1"/>
</dbReference>
<evidence type="ECO:0000313" key="2">
    <source>
        <dbReference type="EMBL" id="EGZ11760.1"/>
    </source>
</evidence>
<evidence type="ECO:0000259" key="1">
    <source>
        <dbReference type="Pfam" id="PF00561"/>
    </source>
</evidence>
<dbReference type="SUPFAM" id="SSF54648">
    <property type="entry name" value="DLC"/>
    <property type="match status" value="1"/>
</dbReference>
<dbReference type="InParanoid" id="G4ZWY9"/>
<dbReference type="FunFam" id="3.30.740.10:FF:000012">
    <property type="entry name" value="Dynein light chain"/>
    <property type="match status" value="1"/>
</dbReference>
<dbReference type="AlphaFoldDB" id="G4ZWY9"/>
<dbReference type="InterPro" id="IPR001372">
    <property type="entry name" value="Dynein_light_chain_typ-1/2"/>
</dbReference>
<dbReference type="KEGG" id="psoj:PHYSODRAFT_303692"/>
<reference evidence="2 3" key="1">
    <citation type="journal article" date="2006" name="Science">
        <title>Phytophthora genome sequences uncover evolutionary origins and mechanisms of pathogenesis.</title>
        <authorList>
            <person name="Tyler B.M."/>
            <person name="Tripathy S."/>
            <person name="Zhang X."/>
            <person name="Dehal P."/>
            <person name="Jiang R.H."/>
            <person name="Aerts A."/>
            <person name="Arredondo F.D."/>
            <person name="Baxter L."/>
            <person name="Bensasson D."/>
            <person name="Beynon J.L."/>
            <person name="Chapman J."/>
            <person name="Damasceno C.M."/>
            <person name="Dorrance A.E."/>
            <person name="Dou D."/>
            <person name="Dickerman A.W."/>
            <person name="Dubchak I.L."/>
            <person name="Garbelotto M."/>
            <person name="Gijzen M."/>
            <person name="Gordon S.G."/>
            <person name="Govers F."/>
            <person name="Grunwald N.J."/>
            <person name="Huang W."/>
            <person name="Ivors K.L."/>
            <person name="Jones R.W."/>
            <person name="Kamoun S."/>
            <person name="Krampis K."/>
            <person name="Lamour K.H."/>
            <person name="Lee M.K."/>
            <person name="McDonald W.H."/>
            <person name="Medina M."/>
            <person name="Meijer H.J."/>
            <person name="Nordberg E.K."/>
            <person name="Maclean D.J."/>
            <person name="Ospina-Giraldo M.D."/>
            <person name="Morris P.F."/>
            <person name="Phuntumart V."/>
            <person name="Putnam N.H."/>
            <person name="Rash S."/>
            <person name="Rose J.K."/>
            <person name="Sakihama Y."/>
            <person name="Salamov A.A."/>
            <person name="Savidor A."/>
            <person name="Scheuring C.F."/>
            <person name="Smith B.M."/>
            <person name="Sobral B.W."/>
            <person name="Terry A."/>
            <person name="Torto-Alalibo T.A."/>
            <person name="Win J."/>
            <person name="Xu Z."/>
            <person name="Zhang H."/>
            <person name="Grigoriev I.V."/>
            <person name="Rokhsar D.S."/>
            <person name="Boore J.L."/>
        </authorList>
    </citation>
    <scope>NUCLEOTIDE SEQUENCE [LARGE SCALE GENOMIC DNA]</scope>
    <source>
        <strain evidence="2 3">P6497</strain>
    </source>
</reference>
<dbReference type="PANTHER" id="PTHR46331">
    <property type="entry name" value="VALACYCLOVIR HYDROLASE"/>
    <property type="match status" value="1"/>
</dbReference>
<dbReference type="STRING" id="1094619.G4ZWY9"/>
<accession>G4ZWY9</accession>